<reference evidence="1" key="2">
    <citation type="journal article" date="2015" name="Fish Shellfish Immunol.">
        <title>Early steps in the European eel (Anguilla anguilla)-Vibrio vulnificus interaction in the gills: Role of the RtxA13 toxin.</title>
        <authorList>
            <person name="Callol A."/>
            <person name="Pajuelo D."/>
            <person name="Ebbesson L."/>
            <person name="Teles M."/>
            <person name="MacKenzie S."/>
            <person name="Amaro C."/>
        </authorList>
    </citation>
    <scope>NUCLEOTIDE SEQUENCE</scope>
</reference>
<protein>
    <submittedName>
        <fullName evidence="1">Uncharacterized protein</fullName>
    </submittedName>
</protein>
<organism evidence="1">
    <name type="scientific">Anguilla anguilla</name>
    <name type="common">European freshwater eel</name>
    <name type="synonym">Muraena anguilla</name>
    <dbReference type="NCBI Taxonomy" id="7936"/>
    <lineage>
        <taxon>Eukaryota</taxon>
        <taxon>Metazoa</taxon>
        <taxon>Chordata</taxon>
        <taxon>Craniata</taxon>
        <taxon>Vertebrata</taxon>
        <taxon>Euteleostomi</taxon>
        <taxon>Actinopterygii</taxon>
        <taxon>Neopterygii</taxon>
        <taxon>Teleostei</taxon>
        <taxon>Anguilliformes</taxon>
        <taxon>Anguillidae</taxon>
        <taxon>Anguilla</taxon>
    </lineage>
</organism>
<accession>A0A0E9X2G3</accession>
<dbReference type="EMBL" id="GBXM01012714">
    <property type="protein sequence ID" value="JAH95863.1"/>
    <property type="molecule type" value="Transcribed_RNA"/>
</dbReference>
<sequence length="77" mass="9167">MQACVRAHCPSQRYRICCVNLHLTDCFKGGFRPGINTRKQLWVKNCVNPQFEAVHVMWLSQYGMIERKWNHEECLQK</sequence>
<name>A0A0E9X2G3_ANGAN</name>
<reference evidence="1" key="1">
    <citation type="submission" date="2014-11" db="EMBL/GenBank/DDBJ databases">
        <authorList>
            <person name="Amaro Gonzalez C."/>
        </authorList>
    </citation>
    <scope>NUCLEOTIDE SEQUENCE</scope>
</reference>
<proteinExistence type="predicted"/>
<dbReference type="AlphaFoldDB" id="A0A0E9X2G3"/>
<evidence type="ECO:0000313" key="1">
    <source>
        <dbReference type="EMBL" id="JAH95863.1"/>
    </source>
</evidence>